<feature type="region of interest" description="Disordered" evidence="1">
    <location>
        <begin position="248"/>
        <end position="267"/>
    </location>
</feature>
<evidence type="ECO:0000256" key="2">
    <source>
        <dbReference type="SAM" id="SignalP"/>
    </source>
</evidence>
<feature type="signal peptide" evidence="2">
    <location>
        <begin position="1"/>
        <end position="24"/>
    </location>
</feature>
<comment type="caution">
    <text evidence="3">The sequence shown here is derived from an EMBL/GenBank/DDBJ whole genome shotgun (WGS) entry which is preliminary data.</text>
</comment>
<keyword evidence="2" id="KW-0732">Signal</keyword>
<evidence type="ECO:0000256" key="1">
    <source>
        <dbReference type="SAM" id="MobiDB-lite"/>
    </source>
</evidence>
<feature type="region of interest" description="Disordered" evidence="1">
    <location>
        <begin position="521"/>
        <end position="564"/>
    </location>
</feature>
<evidence type="ECO:0000313" key="4">
    <source>
        <dbReference type="Proteomes" id="UP001187315"/>
    </source>
</evidence>
<dbReference type="EMBL" id="JAVHJS010000001">
    <property type="protein sequence ID" value="KAK2868657.1"/>
    <property type="molecule type" value="Genomic_DNA"/>
</dbReference>
<protein>
    <recommendedName>
        <fullName evidence="5">Bucky ball</fullName>
    </recommendedName>
</protein>
<sequence>MRRLRRSSVHKVVFCILCLVPVPSLKMEDVSHPSQSDVEQPHPPVNHNRPFFYVQPPTQPYFMYQWPMDPFGQYGFLGPAFPFGRPYMPPYQFMQHPGYVVPHAPMQPTDYRRVAPLFPSVASYDLRFRQHFQQMSVHRETTSSEAQTEPGDPVSKLMDCLEGLQACEKSGAVKEPNVMFSSSPTLVSFSHEVDKMNYGDKELNMASASHRNNHDLMENMTLCDSAVYDAESSKGRLEECVSDVLPLDSSSIRDESQSRDQDYRGDSERLCFHSEKSGTSRISNGSRLAEVQDSGAHVSDCSGTSDLFEGKASLQNEKVENLPPDSVEVTKPFLQMTADFDLPYQILHLPCNKTTARLLLQKEDDPLLNVDTASALLPSKQYAFGSPYPHSFYPPVAPARQSVLSPSLDELSSRDEMFSTDIEDDLTSGQAYVDGGKLEETSAAPSLSEMDPADEACSVWAKTCACCGASLPDISSAEQFDEDCDFELEEVTEAQSTGEAQKTLLRQNISRHGLSSCAQVSKHKARKVQEVEEPIGKDHDRGECGEQHHPAAKGDKGRGKGQKVTRFRSYSDHFQRECPGVIMDQENWTGCSGKQRSRSCRPANGLQEKGRPARSRPTCKTFAQQRSRRNEYDDHNEAEFSFCQRGRGSIKRRGTRY</sequence>
<feature type="compositionally biased region" description="Basic and acidic residues" evidence="1">
    <location>
        <begin position="628"/>
        <end position="637"/>
    </location>
</feature>
<dbReference type="AlphaFoldDB" id="A0AA88NW74"/>
<keyword evidence="4" id="KW-1185">Reference proteome</keyword>
<feature type="compositionally biased region" description="Basic and acidic residues" evidence="1">
    <location>
        <begin position="527"/>
        <end position="558"/>
    </location>
</feature>
<evidence type="ECO:0000313" key="3">
    <source>
        <dbReference type="EMBL" id="KAK2868657.1"/>
    </source>
</evidence>
<name>A0AA88NW74_TACVA</name>
<gene>
    <name evidence="3" type="ORF">Q7C36_000528</name>
</gene>
<feature type="chain" id="PRO_5041642638" description="Bucky ball" evidence="2">
    <location>
        <begin position="25"/>
        <end position="657"/>
    </location>
</feature>
<organism evidence="3 4">
    <name type="scientific">Tachysurus vachellii</name>
    <name type="common">Darkbarbel catfish</name>
    <name type="synonym">Pelteobagrus vachellii</name>
    <dbReference type="NCBI Taxonomy" id="175792"/>
    <lineage>
        <taxon>Eukaryota</taxon>
        <taxon>Metazoa</taxon>
        <taxon>Chordata</taxon>
        <taxon>Craniata</taxon>
        <taxon>Vertebrata</taxon>
        <taxon>Euteleostomi</taxon>
        <taxon>Actinopterygii</taxon>
        <taxon>Neopterygii</taxon>
        <taxon>Teleostei</taxon>
        <taxon>Ostariophysi</taxon>
        <taxon>Siluriformes</taxon>
        <taxon>Bagridae</taxon>
        <taxon>Tachysurus</taxon>
    </lineage>
</organism>
<accession>A0AA88NW74</accession>
<reference evidence="3" key="1">
    <citation type="submission" date="2023-08" db="EMBL/GenBank/DDBJ databases">
        <title>Pelteobagrus vachellii genome.</title>
        <authorList>
            <person name="Liu H."/>
        </authorList>
    </citation>
    <scope>NUCLEOTIDE SEQUENCE</scope>
    <source>
        <strain evidence="3">PRFRI_2022a</strain>
        <tissue evidence="3">Muscle</tissue>
    </source>
</reference>
<dbReference type="InterPro" id="IPR053309">
    <property type="entry name" value="Balbiani_Body_Formation"/>
</dbReference>
<feature type="compositionally biased region" description="Basic and acidic residues" evidence="1">
    <location>
        <begin position="251"/>
        <end position="267"/>
    </location>
</feature>
<dbReference type="PANTHER" id="PTHR38654">
    <property type="entry name" value="BUCKY BALL-RELATED"/>
    <property type="match status" value="1"/>
</dbReference>
<feature type="region of interest" description="Disordered" evidence="1">
    <location>
        <begin position="592"/>
        <end position="637"/>
    </location>
</feature>
<dbReference type="Proteomes" id="UP001187315">
    <property type="component" value="Unassembled WGS sequence"/>
</dbReference>
<evidence type="ECO:0008006" key="5">
    <source>
        <dbReference type="Google" id="ProtNLM"/>
    </source>
</evidence>
<proteinExistence type="predicted"/>
<dbReference type="PANTHER" id="PTHR38654:SF1">
    <property type="entry name" value="BUCKY BALL"/>
    <property type="match status" value="1"/>
</dbReference>